<comment type="caution">
    <text evidence="4">The sequence shown here is derived from an EMBL/GenBank/DDBJ whole genome shotgun (WGS) entry which is preliminary data.</text>
</comment>
<dbReference type="AlphaFoldDB" id="A0A316I8H8"/>
<dbReference type="Gene3D" id="1.10.357.10">
    <property type="entry name" value="Tetracycline Repressor, domain 2"/>
    <property type="match status" value="1"/>
</dbReference>
<dbReference type="EMBL" id="QGHB01000010">
    <property type="protein sequence ID" value="PWK83579.1"/>
    <property type="molecule type" value="Genomic_DNA"/>
</dbReference>
<dbReference type="PROSITE" id="PS50977">
    <property type="entry name" value="HTH_TETR_2"/>
    <property type="match status" value="1"/>
</dbReference>
<dbReference type="GO" id="GO:0003677">
    <property type="term" value="F:DNA binding"/>
    <property type="evidence" value="ECO:0007669"/>
    <property type="project" value="UniProtKB-UniRule"/>
</dbReference>
<evidence type="ECO:0000313" key="4">
    <source>
        <dbReference type="EMBL" id="PWK83579.1"/>
    </source>
</evidence>
<proteinExistence type="predicted"/>
<name>A0A316I8H8_9PSEU</name>
<sequence>MPRSEDVTAFVEEHELSDSPNIAVVRRLYDSEGDPAVAAQIMILVLERDYDSINMGHIATKAGLARNTLYNHANDKRTLVPQLARRASLPLTEDVAVIAARSAWSAADRCGRSSR</sequence>
<evidence type="ECO:0000256" key="1">
    <source>
        <dbReference type="ARBA" id="ARBA00023125"/>
    </source>
</evidence>
<reference evidence="4 5" key="1">
    <citation type="submission" date="2018-05" db="EMBL/GenBank/DDBJ databases">
        <title>Genomic Encyclopedia of Type Strains, Phase IV (KMG-IV): sequencing the most valuable type-strain genomes for metagenomic binning, comparative biology and taxonomic classification.</title>
        <authorList>
            <person name="Goeker M."/>
        </authorList>
    </citation>
    <scope>NUCLEOTIDE SEQUENCE [LARGE SCALE GENOMIC DNA]</scope>
    <source>
        <strain evidence="4 5">DSM 45480</strain>
    </source>
</reference>
<evidence type="ECO:0000313" key="5">
    <source>
        <dbReference type="Proteomes" id="UP000246005"/>
    </source>
</evidence>
<gene>
    <name evidence="4" type="ORF">C8D88_11035</name>
</gene>
<dbReference type="Pfam" id="PF00440">
    <property type="entry name" value="TetR_N"/>
    <property type="match status" value="1"/>
</dbReference>
<keyword evidence="1 2" id="KW-0238">DNA-binding</keyword>
<dbReference type="SUPFAM" id="SSF46689">
    <property type="entry name" value="Homeodomain-like"/>
    <property type="match status" value="1"/>
</dbReference>
<dbReference type="Proteomes" id="UP000246005">
    <property type="component" value="Unassembled WGS sequence"/>
</dbReference>
<accession>A0A316I8H8</accession>
<evidence type="ECO:0000259" key="3">
    <source>
        <dbReference type="PROSITE" id="PS50977"/>
    </source>
</evidence>
<feature type="domain" description="HTH tetR-type" evidence="3">
    <location>
        <begin position="31"/>
        <end position="91"/>
    </location>
</feature>
<evidence type="ECO:0000256" key="2">
    <source>
        <dbReference type="PROSITE-ProRule" id="PRU00335"/>
    </source>
</evidence>
<protein>
    <submittedName>
        <fullName evidence="4">TetR family transcriptional regulator</fullName>
    </submittedName>
</protein>
<dbReference type="InterPro" id="IPR001647">
    <property type="entry name" value="HTH_TetR"/>
</dbReference>
<dbReference type="InterPro" id="IPR009057">
    <property type="entry name" value="Homeodomain-like_sf"/>
</dbReference>
<feature type="DNA-binding region" description="H-T-H motif" evidence="2">
    <location>
        <begin position="54"/>
        <end position="73"/>
    </location>
</feature>
<organism evidence="4 5">
    <name type="scientific">Lentzea atacamensis</name>
    <dbReference type="NCBI Taxonomy" id="531938"/>
    <lineage>
        <taxon>Bacteria</taxon>
        <taxon>Bacillati</taxon>
        <taxon>Actinomycetota</taxon>
        <taxon>Actinomycetes</taxon>
        <taxon>Pseudonocardiales</taxon>
        <taxon>Pseudonocardiaceae</taxon>
        <taxon>Lentzea</taxon>
    </lineage>
</organism>